<feature type="domain" description="2Fe-2S ferredoxin-type" evidence="9">
    <location>
        <begin position="296"/>
        <end position="387"/>
    </location>
</feature>
<evidence type="ECO:0000313" key="12">
    <source>
        <dbReference type="Proteomes" id="UP000198881"/>
    </source>
</evidence>
<dbReference type="GO" id="GO:0051537">
    <property type="term" value="F:2 iron, 2 sulfur cluster binding"/>
    <property type="evidence" value="ECO:0007669"/>
    <property type="project" value="UniProtKB-KW"/>
</dbReference>
<dbReference type="OrthoDB" id="9796486at2"/>
<dbReference type="PROSITE" id="PS51085">
    <property type="entry name" value="2FE2S_FER_2"/>
    <property type="match status" value="1"/>
</dbReference>
<dbReference type="CDD" id="cd06214">
    <property type="entry name" value="PA_degradation_oxidoreductase_like"/>
    <property type="match status" value="1"/>
</dbReference>
<evidence type="ECO:0000256" key="1">
    <source>
        <dbReference type="ARBA" id="ARBA00001974"/>
    </source>
</evidence>
<evidence type="ECO:0000256" key="4">
    <source>
        <dbReference type="ARBA" id="ARBA00022723"/>
    </source>
</evidence>
<dbReference type="Gene3D" id="3.10.20.30">
    <property type="match status" value="1"/>
</dbReference>
<keyword evidence="4" id="KW-0479">Metal-binding</keyword>
<dbReference type="RefSeq" id="WP_091697850.1">
    <property type="nucleotide sequence ID" value="NZ_CBDRLN010000008.1"/>
</dbReference>
<dbReference type="InterPro" id="IPR017927">
    <property type="entry name" value="FAD-bd_FR_type"/>
</dbReference>
<protein>
    <submittedName>
        <fullName evidence="11">Ring-1,2-phenylacetyl-CoA epoxidase subunit PaaE</fullName>
    </submittedName>
</protein>
<dbReference type="SUPFAM" id="SSF52343">
    <property type="entry name" value="Ferredoxin reductase-like, C-terminal NADP-linked domain"/>
    <property type="match status" value="1"/>
</dbReference>
<dbReference type="AlphaFoldDB" id="A0A1I7MNR8"/>
<feature type="domain" description="FAD-binding FR-type" evidence="10">
    <location>
        <begin position="13"/>
        <end position="117"/>
    </location>
</feature>
<evidence type="ECO:0000259" key="10">
    <source>
        <dbReference type="PROSITE" id="PS51384"/>
    </source>
</evidence>
<dbReference type="Gene3D" id="3.40.50.80">
    <property type="entry name" value="Nucleotide-binding domain of ferredoxin-NADP reductase (FNR) module"/>
    <property type="match status" value="1"/>
</dbReference>
<keyword evidence="7" id="KW-0408">Iron</keyword>
<reference evidence="11 12" key="1">
    <citation type="submission" date="2016-10" db="EMBL/GenBank/DDBJ databases">
        <authorList>
            <person name="de Groot N.N."/>
        </authorList>
    </citation>
    <scope>NUCLEOTIDE SEQUENCE [LARGE SCALE GENOMIC DNA]</scope>
    <source>
        <strain evidence="11 12">CGMCC 1.7054</strain>
    </source>
</reference>
<dbReference type="InterPro" id="IPR008333">
    <property type="entry name" value="Cbr1-like_FAD-bd_dom"/>
</dbReference>
<dbReference type="InterPro" id="IPR001433">
    <property type="entry name" value="OxRdtase_FAD/NAD-bd"/>
</dbReference>
<keyword evidence="5" id="KW-0274">FAD</keyword>
<dbReference type="Proteomes" id="UP000198881">
    <property type="component" value="Unassembled WGS sequence"/>
</dbReference>
<evidence type="ECO:0000256" key="7">
    <source>
        <dbReference type="ARBA" id="ARBA00023004"/>
    </source>
</evidence>
<gene>
    <name evidence="11" type="ORF">SAMN04487966_107157</name>
</gene>
<dbReference type="PANTHER" id="PTHR47354">
    <property type="entry name" value="NADH OXIDOREDUCTASE HCR"/>
    <property type="match status" value="1"/>
</dbReference>
<dbReference type="Pfam" id="PF00111">
    <property type="entry name" value="Fer2"/>
    <property type="match status" value="1"/>
</dbReference>
<dbReference type="CDD" id="cd00207">
    <property type="entry name" value="fer2"/>
    <property type="match status" value="1"/>
</dbReference>
<keyword evidence="12" id="KW-1185">Reference proteome</keyword>
<dbReference type="InterPro" id="IPR050415">
    <property type="entry name" value="MRET"/>
</dbReference>
<evidence type="ECO:0000256" key="2">
    <source>
        <dbReference type="ARBA" id="ARBA00022630"/>
    </source>
</evidence>
<sequence length="387" mass="42858">MTETTETTGRRRATFNELEVAEVRRLTADSVEVAFAIPEQLQDDYDYVPGQYVALRAQIDGQEVRRSYSICTDPKPGEIRVAIKKDLGGLFSTWANENLKAGDRMEVMNPQGAFTSKVNVTSMNDAEKLAEKEVAGKANVHLVAFAAGSGITPIMSIAKAVLRASDTSTFDLVYANRSAMDVMFSEELGDLKDKYPSRLAVHHVLSREQRISPLMSGRIDQDKLDELLDHVVRVTEADEWFLCGPFELVQMCRDTLAKRGVPEDKIRFELFTTGQPDRPQGQQGRAVVADPSGENYTIEFRLDGLSSSIESPVSAHETVLNAALRVRPDTPFACAGGVCGTCRAKVVKGEFEMEENYALEKDEVERGYVLTCQTRPTSKELVVDFDA</sequence>
<dbReference type="InterPro" id="IPR001041">
    <property type="entry name" value="2Fe-2S_ferredoxin-type"/>
</dbReference>
<organism evidence="11 12">
    <name type="scientific">Micrococcus terreus</name>
    <dbReference type="NCBI Taxonomy" id="574650"/>
    <lineage>
        <taxon>Bacteria</taxon>
        <taxon>Bacillati</taxon>
        <taxon>Actinomycetota</taxon>
        <taxon>Actinomycetes</taxon>
        <taxon>Micrococcales</taxon>
        <taxon>Micrococcaceae</taxon>
        <taxon>Micrococcus</taxon>
    </lineage>
</organism>
<dbReference type="EMBL" id="FPCG01000007">
    <property type="protein sequence ID" value="SFV23561.1"/>
    <property type="molecule type" value="Genomic_DNA"/>
</dbReference>
<keyword evidence="8" id="KW-0411">Iron-sulfur</keyword>
<dbReference type="InterPro" id="IPR006058">
    <property type="entry name" value="2Fe2S_fd_BS"/>
</dbReference>
<dbReference type="GO" id="GO:0010124">
    <property type="term" value="P:phenylacetate catabolic process"/>
    <property type="evidence" value="ECO:0007669"/>
    <property type="project" value="InterPro"/>
</dbReference>
<dbReference type="GO" id="GO:0046872">
    <property type="term" value="F:metal ion binding"/>
    <property type="evidence" value="ECO:0007669"/>
    <property type="project" value="UniProtKB-KW"/>
</dbReference>
<evidence type="ECO:0000259" key="9">
    <source>
        <dbReference type="PROSITE" id="PS51085"/>
    </source>
</evidence>
<dbReference type="InterPro" id="IPR011884">
    <property type="entry name" value="PaaE"/>
</dbReference>
<accession>A0A1I7MNR8</accession>
<evidence type="ECO:0000256" key="6">
    <source>
        <dbReference type="ARBA" id="ARBA00023002"/>
    </source>
</evidence>
<name>A0A1I7MNR8_9MICC</name>
<dbReference type="STRING" id="574650.SAMN04487966_107157"/>
<dbReference type="InterPro" id="IPR039261">
    <property type="entry name" value="FNR_nucleotide-bd"/>
</dbReference>
<keyword evidence="2" id="KW-0285">Flavoprotein</keyword>
<evidence type="ECO:0000256" key="5">
    <source>
        <dbReference type="ARBA" id="ARBA00022827"/>
    </source>
</evidence>
<evidence type="ECO:0000256" key="3">
    <source>
        <dbReference type="ARBA" id="ARBA00022714"/>
    </source>
</evidence>
<comment type="cofactor">
    <cofactor evidence="1">
        <name>FAD</name>
        <dbReference type="ChEBI" id="CHEBI:57692"/>
    </cofactor>
</comment>
<dbReference type="Gene3D" id="2.40.30.10">
    <property type="entry name" value="Translation factors"/>
    <property type="match status" value="1"/>
</dbReference>
<dbReference type="InterPro" id="IPR036010">
    <property type="entry name" value="2Fe-2S_ferredoxin-like_sf"/>
</dbReference>
<dbReference type="InterPro" id="IPR017938">
    <property type="entry name" value="Riboflavin_synthase-like_b-brl"/>
</dbReference>
<keyword evidence="6" id="KW-0560">Oxidoreductase</keyword>
<dbReference type="NCBIfam" id="TIGR02160">
    <property type="entry name" value="PA_CoA_Oxy5"/>
    <property type="match status" value="1"/>
</dbReference>
<dbReference type="PANTHER" id="PTHR47354:SF8">
    <property type="entry name" value="1,2-PHENYLACETYL-COA EPOXIDASE, SUBUNIT E"/>
    <property type="match status" value="1"/>
</dbReference>
<dbReference type="SUPFAM" id="SSF63380">
    <property type="entry name" value="Riboflavin synthase domain-like"/>
    <property type="match status" value="1"/>
</dbReference>
<dbReference type="PROSITE" id="PS51384">
    <property type="entry name" value="FAD_FR"/>
    <property type="match status" value="1"/>
</dbReference>
<dbReference type="InterPro" id="IPR012675">
    <property type="entry name" value="Beta-grasp_dom_sf"/>
</dbReference>
<dbReference type="PROSITE" id="PS00197">
    <property type="entry name" value="2FE2S_FER_1"/>
    <property type="match status" value="1"/>
</dbReference>
<evidence type="ECO:0000313" key="11">
    <source>
        <dbReference type="EMBL" id="SFV23561.1"/>
    </source>
</evidence>
<proteinExistence type="predicted"/>
<dbReference type="GO" id="GO:0016491">
    <property type="term" value="F:oxidoreductase activity"/>
    <property type="evidence" value="ECO:0007669"/>
    <property type="project" value="UniProtKB-KW"/>
</dbReference>
<dbReference type="GO" id="GO:0050660">
    <property type="term" value="F:flavin adenine dinucleotide binding"/>
    <property type="evidence" value="ECO:0007669"/>
    <property type="project" value="TreeGrafter"/>
</dbReference>
<dbReference type="Pfam" id="PF00175">
    <property type="entry name" value="NAD_binding_1"/>
    <property type="match status" value="1"/>
</dbReference>
<dbReference type="Pfam" id="PF00970">
    <property type="entry name" value="FAD_binding_6"/>
    <property type="match status" value="1"/>
</dbReference>
<dbReference type="SUPFAM" id="SSF54292">
    <property type="entry name" value="2Fe-2S ferredoxin-like"/>
    <property type="match status" value="1"/>
</dbReference>
<keyword evidence="3" id="KW-0001">2Fe-2S</keyword>
<evidence type="ECO:0000256" key="8">
    <source>
        <dbReference type="ARBA" id="ARBA00023014"/>
    </source>
</evidence>